<reference evidence="2" key="1">
    <citation type="submission" date="2023-12" db="EMBL/GenBank/DDBJ databases">
        <title>Genome assembly of Anisodus tanguticus.</title>
        <authorList>
            <person name="Wang Y.-J."/>
        </authorList>
    </citation>
    <scope>NUCLEOTIDE SEQUENCE</scope>
    <source>
        <strain evidence="2">KB-2021</strain>
        <tissue evidence="2">Leaf</tissue>
    </source>
</reference>
<dbReference type="SUPFAM" id="SSF48452">
    <property type="entry name" value="TPR-like"/>
    <property type="match status" value="1"/>
</dbReference>
<accession>A0AAE1VVG9</accession>
<gene>
    <name evidence="2" type="ORF">RND71_005402</name>
</gene>
<evidence type="ECO:0000313" key="2">
    <source>
        <dbReference type="EMBL" id="KAK4374725.1"/>
    </source>
</evidence>
<proteinExistence type="predicted"/>
<evidence type="ECO:0000313" key="3">
    <source>
        <dbReference type="Proteomes" id="UP001291623"/>
    </source>
</evidence>
<name>A0AAE1VVG9_9SOLA</name>
<dbReference type="Proteomes" id="UP001291623">
    <property type="component" value="Unassembled WGS sequence"/>
</dbReference>
<feature type="compositionally biased region" description="Basic and acidic residues" evidence="1">
    <location>
        <begin position="21"/>
        <end position="32"/>
    </location>
</feature>
<dbReference type="InterPro" id="IPR011990">
    <property type="entry name" value="TPR-like_helical_dom_sf"/>
</dbReference>
<protein>
    <submittedName>
        <fullName evidence="2">Uncharacterized protein</fullName>
    </submittedName>
</protein>
<comment type="caution">
    <text evidence="2">The sequence shown here is derived from an EMBL/GenBank/DDBJ whole genome shotgun (WGS) entry which is preliminary data.</text>
</comment>
<feature type="region of interest" description="Disordered" evidence="1">
    <location>
        <begin position="1"/>
        <end position="32"/>
    </location>
</feature>
<dbReference type="PANTHER" id="PTHR26312:SF168">
    <property type="entry name" value="OS06G0606700 PROTEIN"/>
    <property type="match status" value="1"/>
</dbReference>
<dbReference type="EMBL" id="JAVYJV010000003">
    <property type="protein sequence ID" value="KAK4374725.1"/>
    <property type="molecule type" value="Genomic_DNA"/>
</dbReference>
<sequence>MYGSGGGGNEWDGADGSDSGSDFHDSNSGHGHESTEAYYKKMIETSPGNALLLANYAMFLKEVKGDLGKAEEYYGRAILVNPNDGNVLSLYADLIWLTQKDASLAKAYFDQAPLLSRVRTGYVLASHAYAEEEEVKDEPSGECGIIETANYLGGARRPPSLTAVS</sequence>
<organism evidence="2 3">
    <name type="scientific">Anisodus tanguticus</name>
    <dbReference type="NCBI Taxonomy" id="243964"/>
    <lineage>
        <taxon>Eukaryota</taxon>
        <taxon>Viridiplantae</taxon>
        <taxon>Streptophyta</taxon>
        <taxon>Embryophyta</taxon>
        <taxon>Tracheophyta</taxon>
        <taxon>Spermatophyta</taxon>
        <taxon>Magnoliopsida</taxon>
        <taxon>eudicotyledons</taxon>
        <taxon>Gunneridae</taxon>
        <taxon>Pentapetalae</taxon>
        <taxon>asterids</taxon>
        <taxon>lamiids</taxon>
        <taxon>Solanales</taxon>
        <taxon>Solanaceae</taxon>
        <taxon>Solanoideae</taxon>
        <taxon>Hyoscyameae</taxon>
        <taxon>Anisodus</taxon>
    </lineage>
</organism>
<dbReference type="PANTHER" id="PTHR26312">
    <property type="entry name" value="TETRATRICOPEPTIDE REPEAT PROTEIN 5"/>
    <property type="match status" value="1"/>
</dbReference>
<dbReference type="Gene3D" id="1.25.40.10">
    <property type="entry name" value="Tetratricopeptide repeat domain"/>
    <property type="match status" value="1"/>
</dbReference>
<dbReference type="AlphaFoldDB" id="A0AAE1VVG9"/>
<evidence type="ECO:0000256" key="1">
    <source>
        <dbReference type="SAM" id="MobiDB-lite"/>
    </source>
</evidence>
<feature type="compositionally biased region" description="Gly residues" evidence="1">
    <location>
        <begin position="1"/>
        <end position="10"/>
    </location>
</feature>
<keyword evidence="3" id="KW-1185">Reference proteome</keyword>